<keyword evidence="5" id="KW-0444">Lipid biosynthesis</keyword>
<evidence type="ECO:0000256" key="7">
    <source>
        <dbReference type="ARBA" id="ARBA00022798"/>
    </source>
</evidence>
<evidence type="ECO:0000259" key="13">
    <source>
        <dbReference type="Pfam" id="PF06974"/>
    </source>
</evidence>
<dbReference type="InterPro" id="IPR009721">
    <property type="entry name" value="O-acyltransferase_WSD1_C"/>
</dbReference>
<organism evidence="14 15">
    <name type="scientific">Pseudonocardia oceani</name>
    <dbReference type="NCBI Taxonomy" id="2792013"/>
    <lineage>
        <taxon>Bacteria</taxon>
        <taxon>Bacillati</taxon>
        <taxon>Actinomycetota</taxon>
        <taxon>Actinomycetes</taxon>
        <taxon>Pseudonocardiales</taxon>
        <taxon>Pseudonocardiaceae</taxon>
        <taxon>Pseudonocardia</taxon>
    </lineage>
</organism>
<comment type="catalytic activity">
    <reaction evidence="10">
        <text>an acyl-CoA + a 1,2-diacyl-sn-glycerol = a triacyl-sn-glycerol + CoA</text>
        <dbReference type="Rhea" id="RHEA:10868"/>
        <dbReference type="ChEBI" id="CHEBI:17815"/>
        <dbReference type="ChEBI" id="CHEBI:57287"/>
        <dbReference type="ChEBI" id="CHEBI:58342"/>
        <dbReference type="ChEBI" id="CHEBI:64615"/>
        <dbReference type="EC" id="2.3.1.20"/>
    </reaction>
</comment>
<feature type="region of interest" description="Disordered" evidence="11">
    <location>
        <begin position="222"/>
        <end position="246"/>
    </location>
</feature>
<evidence type="ECO:0000256" key="8">
    <source>
        <dbReference type="ARBA" id="ARBA00023098"/>
    </source>
</evidence>
<feature type="domain" description="O-acyltransferase WSD1-like N-terminal" evidence="12">
    <location>
        <begin position="17"/>
        <end position="275"/>
    </location>
</feature>
<evidence type="ECO:0000256" key="10">
    <source>
        <dbReference type="ARBA" id="ARBA00048109"/>
    </source>
</evidence>
<dbReference type="EC" id="2.3.1.20" evidence="4"/>
<feature type="domain" description="O-acyltransferase WSD1 C-terminal" evidence="13">
    <location>
        <begin position="311"/>
        <end position="449"/>
    </location>
</feature>
<keyword evidence="7" id="KW-0319">Glycerol metabolism</keyword>
<evidence type="ECO:0000256" key="9">
    <source>
        <dbReference type="ARBA" id="ARBA00023315"/>
    </source>
</evidence>
<keyword evidence="9" id="KW-0012">Acyltransferase</keyword>
<keyword evidence="15" id="KW-1185">Reference proteome</keyword>
<proteinExistence type="inferred from homology"/>
<reference evidence="14 15" key="1">
    <citation type="submission" date="2020-11" db="EMBL/GenBank/DDBJ databases">
        <title>Pseudonocardia abyssalis sp. nov. and Pseudonocardia oceani sp. nov., description and phylogenomic analysis of two novel actinomycetes isolated from the deep Southern Ocean.</title>
        <authorList>
            <person name="Parra J."/>
        </authorList>
    </citation>
    <scope>NUCLEOTIDE SEQUENCE [LARGE SCALE GENOMIC DNA]</scope>
    <source>
        <strain evidence="15">KRD185</strain>
    </source>
</reference>
<feature type="compositionally biased region" description="Basic and acidic residues" evidence="11">
    <location>
        <begin position="224"/>
        <end position="233"/>
    </location>
</feature>
<dbReference type="Pfam" id="PF03007">
    <property type="entry name" value="WS_DGAT_cat"/>
    <property type="match status" value="1"/>
</dbReference>
<comment type="caution">
    <text evidence="14">The sequence shown here is derived from an EMBL/GenBank/DDBJ whole genome shotgun (WGS) entry which is preliminary data.</text>
</comment>
<dbReference type="InterPro" id="IPR045034">
    <property type="entry name" value="O-acyltransferase_WSD1-like"/>
</dbReference>
<dbReference type="InterPro" id="IPR004255">
    <property type="entry name" value="O-acyltransferase_WSD1_N"/>
</dbReference>
<dbReference type="Proteomes" id="UP000694300">
    <property type="component" value="Unassembled WGS sequence"/>
</dbReference>
<sequence length="460" mass="49076">MNRRAAAWRGGRIDRLRRADMANLWAESPGMPSQIALVGEFDARPFLDPDGGLDTGRIRRELARRARRVPALTRRVLWTRHGEGPPVWVPDADPDPSCHITCGRLPEGDDLVRWCADRVVRPLDRTRPLWRAEIVEGLPGSRFGLVLVVHHALADGLAGVAIAAALLDPAPDTAPPDPAAAPPSPPPAHRALVADHLRTLGAALAVAARGLPHLPGALRRAARQTRDAADDLRSTAPPTSLPRRVGPGRRLAAAEFDLDDLRAAAHAHGATVNDLLLAAVTAGLRDLLQSRGDDVTGLVLRASFPVGELPGQQAGMLLVGLPVGEPDPLRRLALISTATARMKARLRTGGGDVFDVLRLPGPLARLTVRWMRRAARRHINLFVTDVPGPSRPLWLAGAPLLRAVPVAPLTADVPIGIAALSYAGTLSVSANVDSRVTDVEVLVRGIERDVANLVRRTGSA</sequence>
<evidence type="ECO:0000256" key="2">
    <source>
        <dbReference type="ARBA" id="ARBA00005189"/>
    </source>
</evidence>
<dbReference type="PANTHER" id="PTHR31650">
    <property type="entry name" value="O-ACYLTRANSFERASE (WSD1-LIKE) FAMILY PROTEIN"/>
    <property type="match status" value="1"/>
</dbReference>
<keyword evidence="8" id="KW-0443">Lipid metabolism</keyword>
<name>A0ABS6UIK5_9PSEU</name>
<evidence type="ECO:0000256" key="6">
    <source>
        <dbReference type="ARBA" id="ARBA00022679"/>
    </source>
</evidence>
<evidence type="ECO:0000256" key="1">
    <source>
        <dbReference type="ARBA" id="ARBA00004771"/>
    </source>
</evidence>
<comment type="pathway">
    <text evidence="1">Glycerolipid metabolism; triacylglycerol biosynthesis.</text>
</comment>
<evidence type="ECO:0000313" key="15">
    <source>
        <dbReference type="Proteomes" id="UP000694300"/>
    </source>
</evidence>
<evidence type="ECO:0000256" key="11">
    <source>
        <dbReference type="SAM" id="MobiDB-lite"/>
    </source>
</evidence>
<comment type="pathway">
    <text evidence="2">Lipid metabolism.</text>
</comment>
<protein>
    <recommendedName>
        <fullName evidence="4">diacylglycerol O-acyltransferase</fullName>
        <ecNumber evidence="4">2.3.1.20</ecNumber>
    </recommendedName>
</protein>
<comment type="similarity">
    <text evidence="3">Belongs to the long-chain O-acyltransferase family.</text>
</comment>
<dbReference type="RefSeq" id="WP_218596271.1">
    <property type="nucleotide sequence ID" value="NZ_JADQDF010000001.1"/>
</dbReference>
<dbReference type="Pfam" id="PF06974">
    <property type="entry name" value="WS_DGAT_C"/>
    <property type="match status" value="1"/>
</dbReference>
<gene>
    <name evidence="14" type="ORF">I4I82_29375</name>
</gene>
<evidence type="ECO:0000313" key="14">
    <source>
        <dbReference type="EMBL" id="MBW0131756.1"/>
    </source>
</evidence>
<accession>A0ABS6UIK5</accession>
<evidence type="ECO:0000256" key="5">
    <source>
        <dbReference type="ARBA" id="ARBA00022516"/>
    </source>
</evidence>
<evidence type="ECO:0000256" key="3">
    <source>
        <dbReference type="ARBA" id="ARBA00009587"/>
    </source>
</evidence>
<dbReference type="PANTHER" id="PTHR31650:SF1">
    <property type="entry name" value="WAX ESTER SYNTHASE_DIACYLGLYCEROL ACYLTRANSFERASE 4-RELATED"/>
    <property type="match status" value="1"/>
</dbReference>
<dbReference type="EMBL" id="JADQDF010000001">
    <property type="protein sequence ID" value="MBW0131756.1"/>
    <property type="molecule type" value="Genomic_DNA"/>
</dbReference>
<evidence type="ECO:0000256" key="4">
    <source>
        <dbReference type="ARBA" id="ARBA00013244"/>
    </source>
</evidence>
<evidence type="ECO:0000259" key="12">
    <source>
        <dbReference type="Pfam" id="PF03007"/>
    </source>
</evidence>
<keyword evidence="6" id="KW-0808">Transferase</keyword>